<evidence type="ECO:0000259" key="14">
    <source>
        <dbReference type="PROSITE" id="PS50268"/>
    </source>
</evidence>
<dbReference type="InterPro" id="IPR015919">
    <property type="entry name" value="Cadherin-like_sf"/>
</dbReference>
<keyword evidence="7" id="KW-0130">Cell adhesion</keyword>
<dbReference type="FunFam" id="2.60.40.60:FF:000007">
    <property type="entry name" value="Protocadherin alpha 2"/>
    <property type="match status" value="1"/>
</dbReference>
<evidence type="ECO:0000256" key="10">
    <source>
        <dbReference type="ARBA" id="ARBA00023180"/>
    </source>
</evidence>
<dbReference type="GO" id="GO:0007156">
    <property type="term" value="P:homophilic cell adhesion via plasma membrane adhesion molecules"/>
    <property type="evidence" value="ECO:0007669"/>
    <property type="project" value="InterPro"/>
</dbReference>
<reference evidence="15" key="1">
    <citation type="submission" date="2025-08" db="UniProtKB">
        <authorList>
            <consortium name="Ensembl"/>
        </authorList>
    </citation>
    <scope>IDENTIFICATION</scope>
</reference>
<keyword evidence="5" id="KW-0677">Repeat</keyword>
<evidence type="ECO:0000256" key="7">
    <source>
        <dbReference type="ARBA" id="ARBA00022889"/>
    </source>
</evidence>
<keyword evidence="6 11" id="KW-0106">Calcium</keyword>
<proteinExistence type="predicted"/>
<organism evidence="15 16">
    <name type="scientific">Sus scrofa</name>
    <name type="common">Pig</name>
    <dbReference type="NCBI Taxonomy" id="9823"/>
    <lineage>
        <taxon>Eukaryota</taxon>
        <taxon>Metazoa</taxon>
        <taxon>Chordata</taxon>
        <taxon>Craniata</taxon>
        <taxon>Vertebrata</taxon>
        <taxon>Euteleostomi</taxon>
        <taxon>Mammalia</taxon>
        <taxon>Eutheria</taxon>
        <taxon>Laurasiatheria</taxon>
        <taxon>Artiodactyla</taxon>
        <taxon>Suina</taxon>
        <taxon>Suidae</taxon>
        <taxon>Sus</taxon>
    </lineage>
</organism>
<dbReference type="PANTHER" id="PTHR24028:SF101">
    <property type="entry name" value="PROTOCADHERIN ALPHA-13"/>
    <property type="match status" value="1"/>
</dbReference>
<dbReference type="PANTHER" id="PTHR24028">
    <property type="entry name" value="CADHERIN-87A"/>
    <property type="match status" value="1"/>
</dbReference>
<dbReference type="FunFam" id="2.60.40.60:FF:000006">
    <property type="entry name" value="Protocadherin alpha 2"/>
    <property type="match status" value="1"/>
</dbReference>
<evidence type="ECO:0000256" key="5">
    <source>
        <dbReference type="ARBA" id="ARBA00022737"/>
    </source>
</evidence>
<dbReference type="InterPro" id="IPR050174">
    <property type="entry name" value="Protocadherin/Cadherin-CA"/>
</dbReference>
<dbReference type="PROSITE" id="PS50268">
    <property type="entry name" value="CADHERIN_2"/>
    <property type="match status" value="6"/>
</dbReference>
<dbReference type="CDD" id="cd11304">
    <property type="entry name" value="Cadherin_repeat"/>
    <property type="match status" value="6"/>
</dbReference>
<feature type="domain" description="Cadherin" evidence="14">
    <location>
        <begin position="345"/>
        <end position="449"/>
    </location>
</feature>
<name>A0A8D0UWH7_PIG</name>
<dbReference type="SUPFAM" id="SSF49313">
    <property type="entry name" value="Cadherin-like"/>
    <property type="match status" value="6"/>
</dbReference>
<dbReference type="Ensembl" id="ENSSSCT00025079945.1">
    <property type="protein sequence ID" value="ENSSSCP00025034719.1"/>
    <property type="gene ID" value="ENSSSCG00025057996.1"/>
</dbReference>
<keyword evidence="10" id="KW-0325">Glycoprotein</keyword>
<dbReference type="AlphaFoldDB" id="A0A8D0UWH7"/>
<dbReference type="Pfam" id="PF00028">
    <property type="entry name" value="Cadherin"/>
    <property type="match status" value="5"/>
</dbReference>
<feature type="transmembrane region" description="Helical" evidence="12">
    <location>
        <begin position="691"/>
        <end position="714"/>
    </location>
</feature>
<evidence type="ECO:0000256" key="9">
    <source>
        <dbReference type="ARBA" id="ARBA00023136"/>
    </source>
</evidence>
<dbReference type="FunFam" id="2.60.40.60:FF:000002">
    <property type="entry name" value="Protocadherin alpha 2"/>
    <property type="match status" value="1"/>
</dbReference>
<dbReference type="FunFam" id="2.60.40.60:FF:000003">
    <property type="entry name" value="Protocadherin alpha 2"/>
    <property type="match status" value="1"/>
</dbReference>
<dbReference type="InterPro" id="IPR002126">
    <property type="entry name" value="Cadherin-like_dom"/>
</dbReference>
<evidence type="ECO:0000256" key="12">
    <source>
        <dbReference type="SAM" id="Phobius"/>
    </source>
</evidence>
<evidence type="ECO:0000256" key="1">
    <source>
        <dbReference type="ARBA" id="ARBA00004251"/>
    </source>
</evidence>
<feature type="chain" id="PRO_5034467311" description="Cadherin domain-containing protein" evidence="13">
    <location>
        <begin position="30"/>
        <end position="798"/>
    </location>
</feature>
<dbReference type="GO" id="GO:0005886">
    <property type="term" value="C:plasma membrane"/>
    <property type="evidence" value="ECO:0007669"/>
    <property type="project" value="UniProtKB-SubCell"/>
</dbReference>
<dbReference type="Pfam" id="PF08266">
    <property type="entry name" value="Cadherin_2"/>
    <property type="match status" value="1"/>
</dbReference>
<dbReference type="InterPro" id="IPR020894">
    <property type="entry name" value="Cadherin_CS"/>
</dbReference>
<keyword evidence="4 13" id="KW-0732">Signal</keyword>
<evidence type="ECO:0000256" key="6">
    <source>
        <dbReference type="ARBA" id="ARBA00022837"/>
    </source>
</evidence>
<evidence type="ECO:0000313" key="16">
    <source>
        <dbReference type="Proteomes" id="UP000694727"/>
    </source>
</evidence>
<keyword evidence="8 12" id="KW-1133">Transmembrane helix</keyword>
<comment type="subcellular location">
    <subcellularLocation>
        <location evidence="1">Cell membrane</location>
        <topology evidence="1">Single-pass type I membrane protein</topology>
    </subcellularLocation>
</comment>
<evidence type="ECO:0000313" key="15">
    <source>
        <dbReference type="Ensembl" id="ENSSSCP00025034719.1"/>
    </source>
</evidence>
<keyword evidence="2" id="KW-1003">Cell membrane</keyword>
<dbReference type="FunFam" id="2.60.40.60:FF:000001">
    <property type="entry name" value="Protocadherin alpha 2"/>
    <property type="match status" value="1"/>
</dbReference>
<dbReference type="Proteomes" id="UP000694727">
    <property type="component" value="Unplaced"/>
</dbReference>
<dbReference type="GO" id="GO:0005509">
    <property type="term" value="F:calcium ion binding"/>
    <property type="evidence" value="ECO:0007669"/>
    <property type="project" value="UniProtKB-UniRule"/>
</dbReference>
<dbReference type="PROSITE" id="PS00232">
    <property type="entry name" value="CADHERIN_1"/>
    <property type="match status" value="4"/>
</dbReference>
<keyword evidence="9 12" id="KW-0472">Membrane</keyword>
<dbReference type="Gene3D" id="2.60.40.60">
    <property type="entry name" value="Cadherins"/>
    <property type="match status" value="6"/>
</dbReference>
<dbReference type="InterPro" id="IPR013164">
    <property type="entry name" value="Cadherin_N"/>
</dbReference>
<feature type="domain" description="Cadherin" evidence="14">
    <location>
        <begin position="576"/>
        <end position="669"/>
    </location>
</feature>
<feature type="signal peptide" evidence="13">
    <location>
        <begin position="1"/>
        <end position="29"/>
    </location>
</feature>
<protein>
    <recommendedName>
        <fullName evidence="14">Cadherin domain-containing protein</fullName>
    </recommendedName>
</protein>
<keyword evidence="3 12" id="KW-0812">Transmembrane</keyword>
<accession>A0A8D0UWH7</accession>
<feature type="domain" description="Cadherin" evidence="14">
    <location>
        <begin position="450"/>
        <end position="559"/>
    </location>
</feature>
<dbReference type="SMART" id="SM00112">
    <property type="entry name" value="CA"/>
    <property type="match status" value="6"/>
</dbReference>
<dbReference type="FunFam" id="2.60.40.60:FF:000310">
    <property type="entry name" value="Protocadherin alpha 11"/>
    <property type="match status" value="1"/>
</dbReference>
<dbReference type="PRINTS" id="PR00205">
    <property type="entry name" value="CADHERIN"/>
</dbReference>
<evidence type="ECO:0000256" key="8">
    <source>
        <dbReference type="ARBA" id="ARBA00022989"/>
    </source>
</evidence>
<feature type="domain" description="Cadherin" evidence="14">
    <location>
        <begin position="134"/>
        <end position="236"/>
    </location>
</feature>
<evidence type="ECO:0000256" key="11">
    <source>
        <dbReference type="PROSITE-ProRule" id="PRU00043"/>
    </source>
</evidence>
<evidence type="ECO:0000256" key="4">
    <source>
        <dbReference type="ARBA" id="ARBA00022729"/>
    </source>
</evidence>
<evidence type="ECO:0000256" key="13">
    <source>
        <dbReference type="SAM" id="SignalP"/>
    </source>
</evidence>
<feature type="domain" description="Cadherin" evidence="14">
    <location>
        <begin position="28"/>
        <end position="133"/>
    </location>
</feature>
<evidence type="ECO:0000256" key="2">
    <source>
        <dbReference type="ARBA" id="ARBA00022475"/>
    </source>
</evidence>
<sequence length="798" mass="85927">MVFSWRGGFESRRLLLSLLLLSAWEAGSGQVRYSVPEEAKHGTFGGRIAQDLGLEQAELVPRLFRMASKGGGDLLEVNLQNGILFVNSRIDREELCGRSLECSIHLEVIVERPLQVFHVEVEVKDINDNPPVFREREQKVLISESAPLDSRFPLEGASDADIGLNSLLTYRLSLNEYFTLKVVTKTDKSILKSLDREEIQEHNLLLTASDGGKPELTGTVQLLITILDVNDNAPEFDQLIYKVRMLESAFNGTLVIKLNATDPDDGTNADIIYSFRRPVSPAVLYAFSINSDSGEIRTKGKLDFEERKLYEISVEAIDKGNIPMAGHCTILVEIVDVNDNAPEITITSLALPIQENAQVGTVIALISVSDRDSGANGQVTCSLTPHVPFKLVSTFKNYYSLVLDGTLDRESVASYELVVSARDGGSPSLWATARVSVEVGDVNDNAPVFAQPEYTVFVKENNAPGCHIFTVSARDADAQENARVAYSLVERRVGERALSSYVSVHAESGQVFALQPLDREELELLQFRVSARDAGAPPLGSNVTLQVFVLDENDNAPALLPPPPPSQRVARWVGAGQVVAKVRAVDADSGYNAWLSYELQEEAAAPGGARSAFRVGLYTGEISTTRALDEADAARQRLLVLVKDHGEPALTATATVLLWLEDGGAAPKASSRLVVGPAAAAAEAALVDVHVYLVVAICAVSSLLVLTLLVYTALRCSAPRGEGACVPGPARLVCSSAVGSWASSPRRRRQRVCSGEGPPKADLMAFSPSLPPCLNSAEGTGEIEAGSEHCPGECSVSA</sequence>
<feature type="domain" description="Cadherin" evidence="14">
    <location>
        <begin position="237"/>
        <end position="344"/>
    </location>
</feature>
<evidence type="ECO:0000256" key="3">
    <source>
        <dbReference type="ARBA" id="ARBA00022692"/>
    </source>
</evidence>